<dbReference type="NCBIfam" id="NF002099">
    <property type="entry name" value="PRK00944.1"/>
    <property type="match status" value="1"/>
</dbReference>
<keyword evidence="2 5" id="KW-0812">Transmembrane</keyword>
<dbReference type="Proteomes" id="UP000290174">
    <property type="component" value="Unassembled WGS sequence"/>
</dbReference>
<evidence type="ECO:0000256" key="4">
    <source>
        <dbReference type="ARBA" id="ARBA00023136"/>
    </source>
</evidence>
<proteinExistence type="inferred from homology"/>
<comment type="caution">
    <text evidence="6">The sequence shown here is derived from an EMBL/GenBank/DDBJ whole genome shotgun (WGS) entry which is preliminary data.</text>
</comment>
<evidence type="ECO:0000256" key="3">
    <source>
        <dbReference type="ARBA" id="ARBA00022989"/>
    </source>
</evidence>
<dbReference type="GO" id="GO:0005886">
    <property type="term" value="C:plasma membrane"/>
    <property type="evidence" value="ECO:0007669"/>
    <property type="project" value="UniProtKB-SubCell"/>
</dbReference>
<sequence length="205" mass="22790">MTLTSTQQSKVAVPPQAWVGIALLLLMLQASILFAVGRVPICTCGYVKLWHGVVNSSENSQHIADWYSFSHVLHGFLFYGLTWLLFARLPSLPLSWPARLIIAMLIEGTWEIVENSPFIIERYRAGTISLDYYGDSIVNSVSDAVFMVLGFLVARVLPVSVTILIGLAFEIMLALHIRDNLTLNILMLIHPVDAVKQWQSGPPSI</sequence>
<dbReference type="AlphaFoldDB" id="A0A4Q0QTG3"/>
<gene>
    <name evidence="6" type="ORF">EAS61_09760</name>
</gene>
<evidence type="ECO:0000256" key="5">
    <source>
        <dbReference type="HAMAP-Rule" id="MF_01514"/>
    </source>
</evidence>
<accession>A0A4Q0QTG3</accession>
<feature type="transmembrane region" description="Helical" evidence="5">
    <location>
        <begin position="66"/>
        <end position="86"/>
    </location>
</feature>
<evidence type="ECO:0000313" key="6">
    <source>
        <dbReference type="EMBL" id="RXH00654.1"/>
    </source>
</evidence>
<feature type="transmembrane region" description="Helical" evidence="5">
    <location>
        <begin position="17"/>
        <end position="36"/>
    </location>
</feature>
<evidence type="ECO:0000256" key="1">
    <source>
        <dbReference type="ARBA" id="ARBA00022475"/>
    </source>
</evidence>
<dbReference type="RefSeq" id="WP_128930496.1">
    <property type="nucleotide sequence ID" value="NZ_CP022221.1"/>
</dbReference>
<evidence type="ECO:0000313" key="7">
    <source>
        <dbReference type="Proteomes" id="UP000290174"/>
    </source>
</evidence>
<dbReference type="InterPro" id="IPR019691">
    <property type="entry name" value="DUF2585"/>
</dbReference>
<keyword evidence="1 5" id="KW-1003">Cell membrane</keyword>
<protein>
    <recommendedName>
        <fullName evidence="5">UPF0314 protein EAS61_09760</fullName>
    </recommendedName>
</protein>
<feature type="transmembrane region" description="Helical" evidence="5">
    <location>
        <begin position="144"/>
        <end position="169"/>
    </location>
</feature>
<dbReference type="HAMAP" id="MF_01514">
    <property type="entry name" value="UPF0314"/>
    <property type="match status" value="1"/>
</dbReference>
<comment type="subcellular location">
    <subcellularLocation>
        <location evidence="5">Cell membrane</location>
        <topology evidence="5">Multi-pass membrane protein</topology>
    </subcellularLocation>
</comment>
<keyword evidence="3 5" id="KW-1133">Transmembrane helix</keyword>
<organism evidence="6 7">
    <name type="scientific">Bradyrhizobium zhanjiangense</name>
    <dbReference type="NCBI Taxonomy" id="1325107"/>
    <lineage>
        <taxon>Bacteria</taxon>
        <taxon>Pseudomonadati</taxon>
        <taxon>Pseudomonadota</taxon>
        <taxon>Alphaproteobacteria</taxon>
        <taxon>Hyphomicrobiales</taxon>
        <taxon>Nitrobacteraceae</taxon>
        <taxon>Bradyrhizobium</taxon>
    </lineage>
</organism>
<name>A0A4Q0QTG3_9BRAD</name>
<evidence type="ECO:0000256" key="2">
    <source>
        <dbReference type="ARBA" id="ARBA00022692"/>
    </source>
</evidence>
<dbReference type="Pfam" id="PF10755">
    <property type="entry name" value="DUF2585"/>
    <property type="match status" value="1"/>
</dbReference>
<reference evidence="6 7" key="1">
    <citation type="submission" date="2018-11" db="EMBL/GenBank/DDBJ databases">
        <title>Bradyrhizobium sp. nov., isolated from effective nodules of peanut in China.</title>
        <authorList>
            <person name="Li Y."/>
        </authorList>
    </citation>
    <scope>NUCLEOTIDE SEQUENCE [LARGE SCALE GENOMIC DNA]</scope>
    <source>
        <strain evidence="6 7">CCBAU 51770</strain>
    </source>
</reference>
<keyword evidence="4 5" id="KW-0472">Membrane</keyword>
<dbReference type="EMBL" id="RKMK01000006">
    <property type="protein sequence ID" value="RXH00654.1"/>
    <property type="molecule type" value="Genomic_DNA"/>
</dbReference>
<comment type="similarity">
    <text evidence="5">Belongs to the UPF0314 family.</text>
</comment>